<organism evidence="4 5">
    <name type="scientific">Methylobacterium crusticola</name>
    <dbReference type="NCBI Taxonomy" id="1697972"/>
    <lineage>
        <taxon>Bacteria</taxon>
        <taxon>Pseudomonadati</taxon>
        <taxon>Pseudomonadota</taxon>
        <taxon>Alphaproteobacteria</taxon>
        <taxon>Hyphomicrobiales</taxon>
        <taxon>Methylobacteriaceae</taxon>
        <taxon>Methylobacterium</taxon>
    </lineage>
</organism>
<name>A0ABQ4R966_9HYPH</name>
<dbReference type="SUPFAM" id="SSF54909">
    <property type="entry name" value="Dimeric alpha+beta barrel"/>
    <property type="match status" value="1"/>
</dbReference>
<accession>A0ABQ4R966</accession>
<evidence type="ECO:0000256" key="1">
    <source>
        <dbReference type="ARBA" id="ARBA00005291"/>
    </source>
</evidence>
<gene>
    <name evidence="4" type="ORF">OPKNFCMD_6091</name>
</gene>
<keyword evidence="5" id="KW-1185">Reference proteome</keyword>
<keyword evidence="2" id="KW-0812">Transmembrane</keyword>
<dbReference type="Proteomes" id="UP001055167">
    <property type="component" value="Unassembled WGS sequence"/>
</dbReference>
<protein>
    <recommendedName>
        <fullName evidence="3">NIPSNAP domain-containing protein</fullName>
    </recommendedName>
</protein>
<proteinExistence type="inferred from homology"/>
<evidence type="ECO:0000256" key="2">
    <source>
        <dbReference type="SAM" id="Phobius"/>
    </source>
</evidence>
<dbReference type="RefSeq" id="WP_128565255.1">
    <property type="nucleotide sequence ID" value="NZ_BPQH01000028.1"/>
</dbReference>
<dbReference type="Gene3D" id="3.30.70.100">
    <property type="match status" value="1"/>
</dbReference>
<sequence length="129" mass="13963">MPSDSAIVDLRTYTIRLRGMAEFLDVFDRLAMPVQLKYLGAPLGLYTSAVGPLNQVVHLWGFDDMGQFEARHAARDKDPDWPAYLQASAHLITAQENRLIRRVNLAALAGLPAALAGLPAALAGLPAGR</sequence>
<feature type="domain" description="NIPSNAP" evidence="3">
    <location>
        <begin position="9"/>
        <end position="103"/>
    </location>
</feature>
<reference evidence="4" key="1">
    <citation type="journal article" date="2021" name="Front. Microbiol.">
        <title>Comprehensive Comparative Genomics and Phenotyping of Methylobacterium Species.</title>
        <authorList>
            <person name="Alessa O."/>
            <person name="Ogura Y."/>
            <person name="Fujitani Y."/>
            <person name="Takami H."/>
            <person name="Hayashi T."/>
            <person name="Sahin N."/>
            <person name="Tani A."/>
        </authorList>
    </citation>
    <scope>NUCLEOTIDE SEQUENCE</scope>
    <source>
        <strain evidence="4">KCTC 52305</strain>
    </source>
</reference>
<dbReference type="PANTHER" id="PTHR21017">
    <property type="entry name" value="NIPSNAP-RELATED"/>
    <property type="match status" value="1"/>
</dbReference>
<dbReference type="InterPro" id="IPR051557">
    <property type="entry name" value="NipSnap_domain"/>
</dbReference>
<keyword evidence="2" id="KW-1133">Transmembrane helix</keyword>
<dbReference type="Pfam" id="PF07978">
    <property type="entry name" value="NIPSNAP"/>
    <property type="match status" value="1"/>
</dbReference>
<dbReference type="InterPro" id="IPR011008">
    <property type="entry name" value="Dimeric_a/b-barrel"/>
</dbReference>
<dbReference type="EMBL" id="BPQH01000028">
    <property type="protein sequence ID" value="GJD53316.1"/>
    <property type="molecule type" value="Genomic_DNA"/>
</dbReference>
<comment type="similarity">
    <text evidence="1">Belongs to the NipSnap family.</text>
</comment>
<dbReference type="InterPro" id="IPR012577">
    <property type="entry name" value="NIPSNAP"/>
</dbReference>
<feature type="transmembrane region" description="Helical" evidence="2">
    <location>
        <begin position="105"/>
        <end position="125"/>
    </location>
</feature>
<reference evidence="4" key="2">
    <citation type="submission" date="2021-08" db="EMBL/GenBank/DDBJ databases">
        <authorList>
            <person name="Tani A."/>
            <person name="Ola A."/>
            <person name="Ogura Y."/>
            <person name="Katsura K."/>
            <person name="Hayashi T."/>
        </authorList>
    </citation>
    <scope>NUCLEOTIDE SEQUENCE</scope>
    <source>
        <strain evidence="4">KCTC 52305</strain>
    </source>
</reference>
<comment type="caution">
    <text evidence="4">The sequence shown here is derived from an EMBL/GenBank/DDBJ whole genome shotgun (WGS) entry which is preliminary data.</text>
</comment>
<keyword evidence="2" id="KW-0472">Membrane</keyword>
<evidence type="ECO:0000313" key="5">
    <source>
        <dbReference type="Proteomes" id="UP001055167"/>
    </source>
</evidence>
<dbReference type="PANTHER" id="PTHR21017:SF17">
    <property type="entry name" value="PROTEIN NIPSNAP"/>
    <property type="match status" value="1"/>
</dbReference>
<evidence type="ECO:0000259" key="3">
    <source>
        <dbReference type="Pfam" id="PF07978"/>
    </source>
</evidence>
<evidence type="ECO:0000313" key="4">
    <source>
        <dbReference type="EMBL" id="GJD53316.1"/>
    </source>
</evidence>